<dbReference type="Proteomes" id="UP001295423">
    <property type="component" value="Unassembled WGS sequence"/>
</dbReference>
<keyword evidence="5" id="KW-1185">Reference proteome</keyword>
<proteinExistence type="predicted"/>
<name>A0AAD2FHN8_9STRA</name>
<dbReference type="PANTHER" id="PTHR11161:SF0">
    <property type="entry name" value="O-ACYLTRANSFERASE LIKE PROTEIN"/>
    <property type="match status" value="1"/>
</dbReference>
<feature type="transmembrane region" description="Helical" evidence="2">
    <location>
        <begin position="600"/>
        <end position="623"/>
    </location>
</feature>
<feature type="transmembrane region" description="Helical" evidence="2">
    <location>
        <begin position="371"/>
        <end position="396"/>
    </location>
</feature>
<dbReference type="AlphaFoldDB" id="A0AAD2FHN8"/>
<evidence type="ECO:0000256" key="1">
    <source>
        <dbReference type="SAM" id="MobiDB-lite"/>
    </source>
</evidence>
<feature type="compositionally biased region" description="Polar residues" evidence="1">
    <location>
        <begin position="221"/>
        <end position="231"/>
    </location>
</feature>
<accession>A0AAD2FHN8</accession>
<dbReference type="PANTHER" id="PTHR11161">
    <property type="entry name" value="O-ACYLTRANSFERASE"/>
    <property type="match status" value="1"/>
</dbReference>
<keyword evidence="2" id="KW-1133">Transmembrane helix</keyword>
<evidence type="ECO:0000259" key="3">
    <source>
        <dbReference type="Pfam" id="PF01757"/>
    </source>
</evidence>
<reference evidence="4" key="1">
    <citation type="submission" date="2023-08" db="EMBL/GenBank/DDBJ databases">
        <authorList>
            <person name="Audoor S."/>
            <person name="Bilcke G."/>
        </authorList>
    </citation>
    <scope>NUCLEOTIDE SEQUENCE</scope>
</reference>
<feature type="transmembrane region" description="Helical" evidence="2">
    <location>
        <begin position="190"/>
        <end position="210"/>
    </location>
</feature>
<feature type="transmembrane region" description="Helical" evidence="2">
    <location>
        <begin position="446"/>
        <end position="466"/>
    </location>
</feature>
<sequence length="751" mass="83519">MVLQKIGSWTIATDRNLSEPLLVSNDCSNALSHFFQNASTQLLSVTAEAQSHPSGLDSLYAQPWVWASGGLGNMDECPLQVCLAGGTLRDSLVFASACVVPECNAMDLAADDFPAKVALASHNRQVAAVAAAVAVAAETTRTSAEFEPEFDPILIESYVSSFKRLAKINRFLKTGWVCGEYKAEWSFGTFLYLLILVVLLLLSCIGTLFVRPKSKIKSESTRTISDANTTNHAEEKKDDAEQQASMQRQQESTRIQQQSEFWDAWDMSIHLKKLCCQRPETAFLDGLKFGSILWVIFGHVIAIQSSTGPGYMNPSTFLPPHGFTTTLGGQLFFSARFAVDTFLCISGYLVVHILKTKLKRQAEHGASWWELLYLFLIRILRILPLYAMCLGFWMFVAPHLGSGPFWYQWQFYLEPCDKYWWTNFLFVNNFLPWGRPTTDSCFYHSWYLALDIQLFLLCGPWLVLLYLRSQTAGRRMTALLWTLSVVVTAFLSYTRKWSVNTLDGGSAVLFDIEGYAKPHVRAQSYLAGMLVAMLPPSSSSSSSSSSATVIYGGTRTAKAAMVTALIGLATMSLITVTGAYSRRACQFQEVPSTNDCGSSWSAEATFLYTAFGRAIWSICIATIMRLCLERQGGLIGSMLSWNIWTPLAHLSFGVYLIHPMIIFIWKLGDRQKSTFRVFSYVMDFTSITVVSFVFALLAALIVEFPFCALMRPLSKSSTTRATTSVQEEESSPLVVVQSIERNTYGTAAVAT</sequence>
<keyword evidence="2" id="KW-0812">Transmembrane</keyword>
<feature type="transmembrane region" description="Helical" evidence="2">
    <location>
        <begin position="643"/>
        <end position="665"/>
    </location>
</feature>
<gene>
    <name evidence="4" type="ORF">CYCCA115_LOCUS2872</name>
</gene>
<evidence type="ECO:0000256" key="2">
    <source>
        <dbReference type="SAM" id="Phobius"/>
    </source>
</evidence>
<dbReference type="InterPro" id="IPR052728">
    <property type="entry name" value="O2_lipid_transport_reg"/>
</dbReference>
<feature type="transmembrane region" description="Helical" evidence="2">
    <location>
        <begin position="331"/>
        <end position="351"/>
    </location>
</feature>
<dbReference type="GO" id="GO:0016747">
    <property type="term" value="F:acyltransferase activity, transferring groups other than amino-acyl groups"/>
    <property type="evidence" value="ECO:0007669"/>
    <property type="project" value="InterPro"/>
</dbReference>
<dbReference type="Pfam" id="PF01757">
    <property type="entry name" value="Acyl_transf_3"/>
    <property type="match status" value="1"/>
</dbReference>
<protein>
    <recommendedName>
        <fullName evidence="3">Acyltransferase 3 domain-containing protein</fullName>
    </recommendedName>
</protein>
<feature type="transmembrane region" description="Helical" evidence="2">
    <location>
        <begin position="677"/>
        <end position="702"/>
    </location>
</feature>
<keyword evidence="2" id="KW-0472">Membrane</keyword>
<feature type="transmembrane region" description="Helical" evidence="2">
    <location>
        <begin position="478"/>
        <end position="494"/>
    </location>
</feature>
<feature type="region of interest" description="Disordered" evidence="1">
    <location>
        <begin position="220"/>
        <end position="250"/>
    </location>
</feature>
<comment type="caution">
    <text evidence="4">The sequence shown here is derived from an EMBL/GenBank/DDBJ whole genome shotgun (WGS) entry which is preliminary data.</text>
</comment>
<organism evidence="4 5">
    <name type="scientific">Cylindrotheca closterium</name>
    <dbReference type="NCBI Taxonomy" id="2856"/>
    <lineage>
        <taxon>Eukaryota</taxon>
        <taxon>Sar</taxon>
        <taxon>Stramenopiles</taxon>
        <taxon>Ochrophyta</taxon>
        <taxon>Bacillariophyta</taxon>
        <taxon>Bacillariophyceae</taxon>
        <taxon>Bacillariophycidae</taxon>
        <taxon>Bacillariales</taxon>
        <taxon>Bacillariaceae</taxon>
        <taxon>Cylindrotheca</taxon>
    </lineage>
</organism>
<dbReference type="InterPro" id="IPR002656">
    <property type="entry name" value="Acyl_transf_3_dom"/>
</dbReference>
<feature type="transmembrane region" description="Helical" evidence="2">
    <location>
        <begin position="292"/>
        <end position="311"/>
    </location>
</feature>
<evidence type="ECO:0000313" key="5">
    <source>
        <dbReference type="Proteomes" id="UP001295423"/>
    </source>
</evidence>
<feature type="transmembrane region" description="Helical" evidence="2">
    <location>
        <begin position="559"/>
        <end position="580"/>
    </location>
</feature>
<dbReference type="EMBL" id="CAKOGP040000224">
    <property type="protein sequence ID" value="CAJ1932509.1"/>
    <property type="molecule type" value="Genomic_DNA"/>
</dbReference>
<feature type="domain" description="Acyltransferase 3" evidence="3">
    <location>
        <begin position="282"/>
        <end position="699"/>
    </location>
</feature>
<evidence type="ECO:0000313" key="4">
    <source>
        <dbReference type="EMBL" id="CAJ1932509.1"/>
    </source>
</evidence>